<comment type="caution">
    <text evidence="6">The sequence shown here is derived from an EMBL/GenBank/DDBJ whole genome shotgun (WGS) entry which is preliminary data.</text>
</comment>
<sequence length="211" mass="23774">MPRAQSDIEAGQERLVELACALIEERGGQALTLQEVAVRAGISPAQLARYFESREALLEAVAEYWFRPKVAIMEEVVASELPPRRKMYEFFARRYVMMRDAYRADPVAYEMYVELGNEYFEQVRSYVDLADHYLSMIIAEAMGEGFFPGLEIDMTLSLINQMVAPYCTIGVMGMLMDRLTEEKLARIIDAVFDGLSAQDRGAMGVSGLRAA</sequence>
<organism evidence="6 7">
    <name type="scientific">Novosphingobium sediminis</name>
    <dbReference type="NCBI Taxonomy" id="707214"/>
    <lineage>
        <taxon>Bacteria</taxon>
        <taxon>Pseudomonadati</taxon>
        <taxon>Pseudomonadota</taxon>
        <taxon>Alphaproteobacteria</taxon>
        <taxon>Sphingomonadales</taxon>
        <taxon>Sphingomonadaceae</taxon>
        <taxon>Novosphingobium</taxon>
    </lineage>
</organism>
<evidence type="ECO:0000256" key="4">
    <source>
        <dbReference type="PROSITE-ProRule" id="PRU00335"/>
    </source>
</evidence>
<dbReference type="InterPro" id="IPR041478">
    <property type="entry name" value="TetR_C_27"/>
</dbReference>
<dbReference type="PRINTS" id="PR00455">
    <property type="entry name" value="HTHTETR"/>
</dbReference>
<dbReference type="Proteomes" id="UP000321464">
    <property type="component" value="Unassembled WGS sequence"/>
</dbReference>
<keyword evidence="3" id="KW-0804">Transcription</keyword>
<accession>A0A512AMY5</accession>
<dbReference type="Pfam" id="PF17935">
    <property type="entry name" value="TetR_C_27"/>
    <property type="match status" value="1"/>
</dbReference>
<evidence type="ECO:0000256" key="2">
    <source>
        <dbReference type="ARBA" id="ARBA00023125"/>
    </source>
</evidence>
<dbReference type="PROSITE" id="PS50977">
    <property type="entry name" value="HTH_TETR_2"/>
    <property type="match status" value="1"/>
</dbReference>
<dbReference type="PANTHER" id="PTHR30055:SF234">
    <property type="entry name" value="HTH-TYPE TRANSCRIPTIONAL REGULATOR BETI"/>
    <property type="match status" value="1"/>
</dbReference>
<feature type="DNA-binding region" description="H-T-H motif" evidence="4">
    <location>
        <begin position="32"/>
        <end position="51"/>
    </location>
</feature>
<dbReference type="GO" id="GO:0003700">
    <property type="term" value="F:DNA-binding transcription factor activity"/>
    <property type="evidence" value="ECO:0007669"/>
    <property type="project" value="TreeGrafter"/>
</dbReference>
<dbReference type="Pfam" id="PF00440">
    <property type="entry name" value="TetR_N"/>
    <property type="match status" value="1"/>
</dbReference>
<reference evidence="6 7" key="1">
    <citation type="submission" date="2019-07" db="EMBL/GenBank/DDBJ databases">
        <title>Whole genome shotgun sequence of Novosphingobium sediminis NBRC 106119.</title>
        <authorList>
            <person name="Hosoyama A."/>
            <person name="Uohara A."/>
            <person name="Ohji S."/>
            <person name="Ichikawa N."/>
        </authorList>
    </citation>
    <scope>NUCLEOTIDE SEQUENCE [LARGE SCALE GENOMIC DNA]</scope>
    <source>
        <strain evidence="6 7">NBRC 106119</strain>
    </source>
</reference>
<evidence type="ECO:0000313" key="6">
    <source>
        <dbReference type="EMBL" id="GEO01079.1"/>
    </source>
</evidence>
<dbReference type="SUPFAM" id="SSF46689">
    <property type="entry name" value="Homeodomain-like"/>
    <property type="match status" value="1"/>
</dbReference>
<dbReference type="AlphaFoldDB" id="A0A512AMY5"/>
<keyword evidence="7" id="KW-1185">Reference proteome</keyword>
<name>A0A512AMY5_9SPHN</name>
<evidence type="ECO:0000256" key="3">
    <source>
        <dbReference type="ARBA" id="ARBA00023163"/>
    </source>
</evidence>
<evidence type="ECO:0000259" key="5">
    <source>
        <dbReference type="PROSITE" id="PS50977"/>
    </source>
</evidence>
<dbReference type="Gene3D" id="1.10.357.10">
    <property type="entry name" value="Tetracycline Repressor, domain 2"/>
    <property type="match status" value="1"/>
</dbReference>
<proteinExistence type="predicted"/>
<keyword evidence="1" id="KW-0805">Transcription regulation</keyword>
<protein>
    <recommendedName>
        <fullName evidence="5">HTH tetR-type domain-containing protein</fullName>
    </recommendedName>
</protein>
<dbReference type="InterPro" id="IPR050109">
    <property type="entry name" value="HTH-type_TetR-like_transc_reg"/>
</dbReference>
<keyword evidence="2 4" id="KW-0238">DNA-binding</keyword>
<dbReference type="PANTHER" id="PTHR30055">
    <property type="entry name" value="HTH-TYPE TRANSCRIPTIONAL REGULATOR RUTR"/>
    <property type="match status" value="1"/>
</dbReference>
<evidence type="ECO:0000256" key="1">
    <source>
        <dbReference type="ARBA" id="ARBA00023015"/>
    </source>
</evidence>
<evidence type="ECO:0000313" key="7">
    <source>
        <dbReference type="Proteomes" id="UP000321464"/>
    </source>
</evidence>
<feature type="domain" description="HTH tetR-type" evidence="5">
    <location>
        <begin position="9"/>
        <end position="69"/>
    </location>
</feature>
<dbReference type="InterPro" id="IPR001647">
    <property type="entry name" value="HTH_TetR"/>
</dbReference>
<dbReference type="GO" id="GO:0000976">
    <property type="term" value="F:transcription cis-regulatory region binding"/>
    <property type="evidence" value="ECO:0007669"/>
    <property type="project" value="TreeGrafter"/>
</dbReference>
<dbReference type="EMBL" id="BJYR01000019">
    <property type="protein sequence ID" value="GEO01079.1"/>
    <property type="molecule type" value="Genomic_DNA"/>
</dbReference>
<dbReference type="RefSeq" id="WP_170233851.1">
    <property type="nucleotide sequence ID" value="NZ_BJYR01000019.1"/>
</dbReference>
<gene>
    <name evidence="6" type="ORF">NSE01_29110</name>
</gene>
<dbReference type="InterPro" id="IPR009057">
    <property type="entry name" value="Homeodomain-like_sf"/>
</dbReference>